<name>A0AAP0R3X1_LIQFO</name>
<evidence type="ECO:0000256" key="8">
    <source>
        <dbReference type="ARBA" id="ARBA00022801"/>
    </source>
</evidence>
<comment type="subcellular location">
    <subcellularLocation>
        <location evidence="1">Cytoplasm</location>
    </subcellularLocation>
</comment>
<keyword evidence="3" id="KW-0963">Cytoplasm</keyword>
<comment type="caution">
    <text evidence="11">The sequence shown here is derived from an EMBL/GenBank/DDBJ whole genome shotgun (WGS) entry which is preliminary data.</text>
</comment>
<evidence type="ECO:0000256" key="2">
    <source>
        <dbReference type="ARBA" id="ARBA00006451"/>
    </source>
</evidence>
<protein>
    <recommendedName>
        <fullName evidence="13">GDP-L-galactose phosphorylase 1</fullName>
    </recommendedName>
</protein>
<keyword evidence="4" id="KW-0344">Guanine-nucleotide releasing factor</keyword>
<dbReference type="GO" id="GO:0005085">
    <property type="term" value="F:guanyl-nucleotide exchange factor activity"/>
    <property type="evidence" value="ECO:0007669"/>
    <property type="project" value="UniProtKB-KW"/>
</dbReference>
<evidence type="ECO:0000313" key="11">
    <source>
        <dbReference type="EMBL" id="KAK9267464.1"/>
    </source>
</evidence>
<dbReference type="Pfam" id="PF26216">
    <property type="entry name" value="GDPGP1_C"/>
    <property type="match status" value="1"/>
</dbReference>
<feature type="domain" description="GDPGP1-like C-terminal" evidence="9">
    <location>
        <begin position="237"/>
        <end position="374"/>
    </location>
</feature>
<gene>
    <name evidence="11" type="ORF">L1049_009890</name>
</gene>
<dbReference type="InterPro" id="IPR026506">
    <property type="entry name" value="GDPGP"/>
</dbReference>
<dbReference type="GO" id="GO:0006006">
    <property type="term" value="P:glucose metabolic process"/>
    <property type="evidence" value="ECO:0007669"/>
    <property type="project" value="TreeGrafter"/>
</dbReference>
<sequence>MTTFKQFEDERHLLKYSTPEQSKCTWLSFQGIKVPLYRFGSQSLTDVGPSGGLSCIPEEEQSILDSLLLAQWEERMWKGLFKYDVTTSEIKVIGGKRKFLAQLNKGWNMDCFPVPEENNVCHKGRPFVFNWMKDHEELLFCVAHGEKANPELIPAAAVPNGAILILINATPVEYGHVFLVPCGYSSLFKFLDARSLDMVTRIAVEINHCSFCLFYDCCTPSASHPYFQGCYFPNPLPVELLPVMTLFGDGQAGIRICQVTDYPIRALLFESNDNLKVLVEVVAEICSCLLGKNIPYNLLISDCGKKMFLFPQLQTLASSCTLSAWECGGYFLFKSGYEFDCATEEAMIKRLNAVSLDDEGFQAVNQLCCSIASKFTS</sequence>
<dbReference type="InterPro" id="IPR058865">
    <property type="entry name" value="GDPGP1_C"/>
</dbReference>
<evidence type="ECO:0000256" key="4">
    <source>
        <dbReference type="ARBA" id="ARBA00022658"/>
    </source>
</evidence>
<keyword evidence="7" id="KW-0547">Nucleotide-binding</keyword>
<keyword evidence="8" id="KW-0378">Hydrolase</keyword>
<dbReference type="GO" id="GO:0005737">
    <property type="term" value="C:cytoplasm"/>
    <property type="evidence" value="ECO:0007669"/>
    <property type="project" value="UniProtKB-SubCell"/>
</dbReference>
<evidence type="ECO:0000313" key="12">
    <source>
        <dbReference type="Proteomes" id="UP001415857"/>
    </source>
</evidence>
<dbReference type="EMBL" id="JBBPBK010000016">
    <property type="protein sequence ID" value="KAK9267464.1"/>
    <property type="molecule type" value="Genomic_DNA"/>
</dbReference>
<keyword evidence="5" id="KW-0808">Transferase</keyword>
<accession>A0AAP0R3X1</accession>
<evidence type="ECO:0000259" key="9">
    <source>
        <dbReference type="Pfam" id="PF26216"/>
    </source>
</evidence>
<dbReference type="GO" id="GO:0000166">
    <property type="term" value="F:nucleotide binding"/>
    <property type="evidence" value="ECO:0007669"/>
    <property type="project" value="UniProtKB-KW"/>
</dbReference>
<evidence type="ECO:0008006" key="13">
    <source>
        <dbReference type="Google" id="ProtNLM"/>
    </source>
</evidence>
<dbReference type="PANTHER" id="PTHR20884">
    <property type="entry name" value="GDP-D-GLUCOSE PHOSPHORYLASE 1"/>
    <property type="match status" value="1"/>
</dbReference>
<evidence type="ECO:0000259" key="10">
    <source>
        <dbReference type="Pfam" id="PF26217"/>
    </source>
</evidence>
<organism evidence="11 12">
    <name type="scientific">Liquidambar formosana</name>
    <name type="common">Formosan gum</name>
    <dbReference type="NCBI Taxonomy" id="63359"/>
    <lineage>
        <taxon>Eukaryota</taxon>
        <taxon>Viridiplantae</taxon>
        <taxon>Streptophyta</taxon>
        <taxon>Embryophyta</taxon>
        <taxon>Tracheophyta</taxon>
        <taxon>Spermatophyta</taxon>
        <taxon>Magnoliopsida</taxon>
        <taxon>eudicotyledons</taxon>
        <taxon>Gunneridae</taxon>
        <taxon>Pentapetalae</taxon>
        <taxon>Saxifragales</taxon>
        <taxon>Altingiaceae</taxon>
        <taxon>Liquidambar</taxon>
    </lineage>
</organism>
<evidence type="ECO:0000256" key="7">
    <source>
        <dbReference type="ARBA" id="ARBA00022741"/>
    </source>
</evidence>
<feature type="domain" description="GDPGP1-like N-terminal" evidence="10">
    <location>
        <begin position="64"/>
        <end position="230"/>
    </location>
</feature>
<reference evidence="11 12" key="1">
    <citation type="journal article" date="2024" name="Plant J.">
        <title>Genome sequences and population genomics reveal climatic adaptation and genomic divergence between two closely related sweetgum species.</title>
        <authorList>
            <person name="Xu W.Q."/>
            <person name="Ren C.Q."/>
            <person name="Zhang X.Y."/>
            <person name="Comes H.P."/>
            <person name="Liu X.H."/>
            <person name="Li Y.G."/>
            <person name="Kettle C.J."/>
            <person name="Jalonen R."/>
            <person name="Gaisberger H."/>
            <person name="Ma Y.Z."/>
            <person name="Qiu Y.X."/>
        </authorList>
    </citation>
    <scope>NUCLEOTIDE SEQUENCE [LARGE SCALE GENOMIC DNA]</scope>
    <source>
        <strain evidence="11">Hangzhou</strain>
    </source>
</reference>
<keyword evidence="6" id="KW-0548">Nucleotidyltransferase</keyword>
<proteinExistence type="inferred from homology"/>
<evidence type="ECO:0000256" key="6">
    <source>
        <dbReference type="ARBA" id="ARBA00022695"/>
    </source>
</evidence>
<keyword evidence="12" id="KW-1185">Reference proteome</keyword>
<evidence type="ECO:0000256" key="1">
    <source>
        <dbReference type="ARBA" id="ARBA00004496"/>
    </source>
</evidence>
<dbReference type="GO" id="GO:0080048">
    <property type="term" value="F:GDP-D-glucose phosphorylase activity"/>
    <property type="evidence" value="ECO:0007669"/>
    <property type="project" value="InterPro"/>
</dbReference>
<evidence type="ECO:0000256" key="5">
    <source>
        <dbReference type="ARBA" id="ARBA00022679"/>
    </source>
</evidence>
<evidence type="ECO:0000256" key="3">
    <source>
        <dbReference type="ARBA" id="ARBA00022490"/>
    </source>
</evidence>
<comment type="similarity">
    <text evidence="2">Belongs to the GDPGP1 family.</text>
</comment>
<dbReference type="Pfam" id="PF26217">
    <property type="entry name" value="GDPGP1_N"/>
    <property type="match status" value="1"/>
</dbReference>
<dbReference type="InterPro" id="IPR058866">
    <property type="entry name" value="GDPGP1_N"/>
</dbReference>
<dbReference type="AlphaFoldDB" id="A0AAP0R3X1"/>
<dbReference type="Proteomes" id="UP001415857">
    <property type="component" value="Unassembled WGS sequence"/>
</dbReference>
<dbReference type="PANTHER" id="PTHR20884:SF9">
    <property type="entry name" value="OS12G0612100 PROTEIN"/>
    <property type="match status" value="1"/>
</dbReference>
<dbReference type="GO" id="GO:0016787">
    <property type="term" value="F:hydrolase activity"/>
    <property type="evidence" value="ECO:0007669"/>
    <property type="project" value="UniProtKB-KW"/>
</dbReference>